<dbReference type="Proteomes" id="UP001597493">
    <property type="component" value="Unassembled WGS sequence"/>
</dbReference>
<accession>A0ABW5R200</accession>
<evidence type="ECO:0000313" key="1">
    <source>
        <dbReference type="EMBL" id="MFD2662826.1"/>
    </source>
</evidence>
<sequence>MNEVEMRLLEKGTRHRHKLTTGDTMEKKKPYRIKFVSNGKDPREAIIELVKEELKKVLEKNNATVYNLDEIASYYVSGEACNEE</sequence>
<dbReference type="RefSeq" id="WP_379277710.1">
    <property type="nucleotide sequence ID" value="NZ_JBHUMY010000032.1"/>
</dbReference>
<proteinExistence type="predicted"/>
<reference evidence="2" key="1">
    <citation type="journal article" date="2019" name="Int. J. Syst. Evol. Microbiol.">
        <title>The Global Catalogue of Microorganisms (GCM) 10K type strain sequencing project: providing services to taxonomists for standard genome sequencing and annotation.</title>
        <authorList>
            <consortium name="The Broad Institute Genomics Platform"/>
            <consortium name="The Broad Institute Genome Sequencing Center for Infectious Disease"/>
            <person name="Wu L."/>
            <person name="Ma J."/>
        </authorList>
    </citation>
    <scope>NUCLEOTIDE SEQUENCE [LARGE SCALE GENOMIC DNA]</scope>
    <source>
        <strain evidence="2">TISTR 1827</strain>
    </source>
</reference>
<keyword evidence="2" id="KW-1185">Reference proteome</keyword>
<dbReference type="EMBL" id="JBHUMY010000032">
    <property type="protein sequence ID" value="MFD2662826.1"/>
    <property type="molecule type" value="Genomic_DNA"/>
</dbReference>
<protein>
    <submittedName>
        <fullName evidence="1">Uncharacterized protein</fullName>
    </submittedName>
</protein>
<organism evidence="1 2">
    <name type="scientific">Paenibacillus thailandensis</name>
    <dbReference type="NCBI Taxonomy" id="393250"/>
    <lineage>
        <taxon>Bacteria</taxon>
        <taxon>Bacillati</taxon>
        <taxon>Bacillota</taxon>
        <taxon>Bacilli</taxon>
        <taxon>Bacillales</taxon>
        <taxon>Paenibacillaceae</taxon>
        <taxon>Paenibacillus</taxon>
    </lineage>
</organism>
<evidence type="ECO:0000313" key="2">
    <source>
        <dbReference type="Proteomes" id="UP001597493"/>
    </source>
</evidence>
<gene>
    <name evidence="1" type="ORF">ACFSW5_21460</name>
</gene>
<name>A0ABW5R200_9BACL</name>
<comment type="caution">
    <text evidence="1">The sequence shown here is derived from an EMBL/GenBank/DDBJ whole genome shotgun (WGS) entry which is preliminary data.</text>
</comment>